<keyword evidence="2" id="KW-1185">Reference proteome</keyword>
<dbReference type="Proteomes" id="UP000051335">
    <property type="component" value="Unassembled WGS sequence"/>
</dbReference>
<dbReference type="PROSITE" id="PS51257">
    <property type="entry name" value="PROKAR_LIPOPROTEIN"/>
    <property type="match status" value="1"/>
</dbReference>
<name>A0A0P9NA62_9PSED</name>
<proteinExistence type="predicted"/>
<protein>
    <recommendedName>
        <fullName evidence="3">Lipoprotein</fullName>
    </recommendedName>
</protein>
<organism evidence="1 2">
    <name type="scientific">Pseudomonas syringae pv. coryli</name>
    <dbReference type="NCBI Taxonomy" id="317659"/>
    <lineage>
        <taxon>Bacteria</taxon>
        <taxon>Pseudomonadati</taxon>
        <taxon>Pseudomonadota</taxon>
        <taxon>Gammaproteobacteria</taxon>
        <taxon>Pseudomonadales</taxon>
        <taxon>Pseudomonadaceae</taxon>
        <taxon>Pseudomonas</taxon>
    </lineage>
</organism>
<evidence type="ECO:0000313" key="2">
    <source>
        <dbReference type="Proteomes" id="UP000051335"/>
    </source>
</evidence>
<dbReference type="RefSeq" id="WP_046236330.1">
    <property type="nucleotide sequence ID" value="NZ_LJQC01000391.1"/>
</dbReference>
<dbReference type="PATRIC" id="fig|317659.3.peg.2273"/>
<evidence type="ECO:0008006" key="3">
    <source>
        <dbReference type="Google" id="ProtNLM"/>
    </source>
</evidence>
<accession>A0A0P9NA62</accession>
<comment type="caution">
    <text evidence="1">The sequence shown here is derived from an EMBL/GenBank/DDBJ whole genome shotgun (WGS) entry which is preliminary data.</text>
</comment>
<gene>
    <name evidence="1" type="ORF">ALO75_01456</name>
</gene>
<sequence length="204" mass="21799">MRIREVGQAVLIVSGALMLAACSGGPSESEIQAALQPRLEGASCVRASMFKTFPVTLEKGFGSGTSMGNEPAFDALAAAGLLAKSGKTYSLTDPGQAVYVQQESGFCYAQGYEIAKIKDTSENTEQMGPAVDKSWVVTVDIRQKSVAAWAKTPAVQKLARNPETLSEEPKTYRVVVGRLKADNTLQLIDPSFSIMRGLTVNQAY</sequence>
<reference evidence="1 2" key="1">
    <citation type="submission" date="2015-09" db="EMBL/GenBank/DDBJ databases">
        <title>Genome announcement of multiple Pseudomonas syringae strains.</title>
        <authorList>
            <person name="Thakur S."/>
            <person name="Wang P.W."/>
            <person name="Gong Y."/>
            <person name="Weir B.S."/>
            <person name="Guttman D.S."/>
        </authorList>
    </citation>
    <scope>NUCLEOTIDE SEQUENCE [LARGE SCALE GENOMIC DNA]</scope>
    <source>
        <strain evidence="1 2">ICMP17001</strain>
    </source>
</reference>
<dbReference type="EMBL" id="LJQC01000391">
    <property type="protein sequence ID" value="KPX01576.1"/>
    <property type="molecule type" value="Genomic_DNA"/>
</dbReference>
<dbReference type="AlphaFoldDB" id="A0A0P9NA62"/>
<evidence type="ECO:0000313" key="1">
    <source>
        <dbReference type="EMBL" id="KPX01576.1"/>
    </source>
</evidence>